<evidence type="ECO:0000313" key="1">
    <source>
        <dbReference type="EMBL" id="TMM57071.1"/>
    </source>
</evidence>
<dbReference type="SUPFAM" id="SSF158682">
    <property type="entry name" value="TerB-like"/>
    <property type="match status" value="1"/>
</dbReference>
<organism evidence="1 2">
    <name type="scientific">Maribacter algarum</name>
    <name type="common">ex Zhang et al. 2020</name>
    <dbReference type="NCBI Taxonomy" id="2578118"/>
    <lineage>
        <taxon>Bacteria</taxon>
        <taxon>Pseudomonadati</taxon>
        <taxon>Bacteroidota</taxon>
        <taxon>Flavobacteriia</taxon>
        <taxon>Flavobacteriales</taxon>
        <taxon>Flavobacteriaceae</taxon>
        <taxon>Maribacter</taxon>
    </lineage>
</organism>
<dbReference type="Gene3D" id="1.10.3680.10">
    <property type="entry name" value="TerB-like"/>
    <property type="match status" value="1"/>
</dbReference>
<evidence type="ECO:0008006" key="3">
    <source>
        <dbReference type="Google" id="ProtNLM"/>
    </source>
</evidence>
<evidence type="ECO:0000313" key="2">
    <source>
        <dbReference type="Proteomes" id="UP000310314"/>
    </source>
</evidence>
<dbReference type="AlphaFoldDB" id="A0A5S3PQX9"/>
<dbReference type="RefSeq" id="WP_138658053.1">
    <property type="nucleotide sequence ID" value="NZ_VATY01000002.1"/>
</dbReference>
<gene>
    <name evidence="1" type="ORF">FEE95_11310</name>
</gene>
<dbReference type="OrthoDB" id="1435455at2"/>
<name>A0A5S3PQX9_9FLAO</name>
<dbReference type="EMBL" id="VATY01000002">
    <property type="protein sequence ID" value="TMM57071.1"/>
    <property type="molecule type" value="Genomic_DNA"/>
</dbReference>
<comment type="caution">
    <text evidence="1">The sequence shown here is derived from an EMBL/GenBank/DDBJ whole genome shotgun (WGS) entry which is preliminary data.</text>
</comment>
<proteinExistence type="predicted"/>
<sequence>MDKEKNQYHNEFAALVKITMRDGDATESEKGFLSHLSTKLRMSTSEYEGIMANYLSYPLETIPTNKMKLQNLYTLTQLVCEDDSITGAEQKSWLERMGKGMGFTHQNVQYIADKSIKMMQEGADLDAFVDGITNINQ</sequence>
<accession>A0A5S3PQX9</accession>
<dbReference type="InterPro" id="IPR029024">
    <property type="entry name" value="TerB-like"/>
</dbReference>
<keyword evidence="2" id="KW-1185">Reference proteome</keyword>
<dbReference type="Proteomes" id="UP000310314">
    <property type="component" value="Unassembled WGS sequence"/>
</dbReference>
<reference evidence="1 2" key="1">
    <citation type="submission" date="2019-05" db="EMBL/GenBank/DDBJ databases">
        <authorList>
            <person name="Zhang J.-Y."/>
            <person name="Feg X."/>
            <person name="Du Z.-J."/>
        </authorList>
    </citation>
    <scope>NUCLEOTIDE SEQUENCE [LARGE SCALE GENOMIC DNA]</scope>
    <source>
        <strain evidence="1 2">RZ26</strain>
    </source>
</reference>
<protein>
    <recommendedName>
        <fullName evidence="3">TerB family tellurite resistance protein</fullName>
    </recommendedName>
</protein>